<proteinExistence type="inferred from homology"/>
<gene>
    <name evidence="3" type="ORF">DES36_11416</name>
</gene>
<dbReference type="RefSeq" id="WP_113921163.1">
    <property type="nucleotide sequence ID" value="NZ_CALNCS010000139.1"/>
</dbReference>
<dbReference type="GO" id="GO:0002161">
    <property type="term" value="F:aminoacyl-tRNA deacylase activity"/>
    <property type="evidence" value="ECO:0007669"/>
    <property type="project" value="InterPro"/>
</dbReference>
<dbReference type="InterPro" id="IPR036754">
    <property type="entry name" value="YbaK/aa-tRNA-synt-asso_dom_sf"/>
</dbReference>
<dbReference type="EMBL" id="QNRX01000014">
    <property type="protein sequence ID" value="RBP61334.1"/>
    <property type="molecule type" value="Genomic_DNA"/>
</dbReference>
<dbReference type="CDD" id="cd04335">
    <property type="entry name" value="PrdX_deacylase"/>
    <property type="match status" value="1"/>
</dbReference>
<dbReference type="Pfam" id="PF04073">
    <property type="entry name" value="tRNA_edit"/>
    <property type="match status" value="1"/>
</dbReference>
<dbReference type="PANTHER" id="PTHR31423:SF3">
    <property type="entry name" value="PROLYL-TRNA SYNTHETASE ASSOCIATED DOMAIN-CONTAINING PROTEIN 1-RELATED"/>
    <property type="match status" value="1"/>
</dbReference>
<feature type="domain" description="YbaK/aminoacyl-tRNA synthetase-associated" evidence="2">
    <location>
        <begin position="40"/>
        <end position="164"/>
    </location>
</feature>
<comment type="similarity">
    <text evidence="1">Belongs to the PRORSD1 family.</text>
</comment>
<comment type="caution">
    <text evidence="3">The sequence shown here is derived from an EMBL/GenBank/DDBJ whole genome shotgun (WGS) entry which is preliminary data.</text>
</comment>
<dbReference type="OrthoDB" id="9798587at2"/>
<evidence type="ECO:0000313" key="3">
    <source>
        <dbReference type="EMBL" id="RBP61334.1"/>
    </source>
</evidence>
<reference evidence="3 4" key="1">
    <citation type="submission" date="2018-06" db="EMBL/GenBank/DDBJ databases">
        <title>Genomic Encyclopedia of Type Strains, Phase IV (KMG-IV): sequencing the most valuable type-strain genomes for metagenomic binning, comparative biology and taxonomic classification.</title>
        <authorList>
            <person name="Goeker M."/>
        </authorList>
    </citation>
    <scope>NUCLEOTIDE SEQUENCE [LARGE SCALE GENOMIC DNA]</scope>
    <source>
        <strain evidence="3 4">DSM 22112</strain>
    </source>
</reference>
<keyword evidence="4" id="KW-1185">Reference proteome</keyword>
<evidence type="ECO:0000313" key="4">
    <source>
        <dbReference type="Proteomes" id="UP000253490"/>
    </source>
</evidence>
<sequence>MTKESALFNIKPNCSNRLQKEIETYDLLNKLNIPFAGIDHQAAMTIEDLGDTESLLGISIAKNLFLRNSSKSKFYLLVMPGHKKFLTKNLSKQIESSRLSFADGSYMEEYLNITPGSCSILGLMFDKEHKVNLVIDKDIIDSEYLGCHPCVNTSSLKIKTSDIMEVFLPHTGHEAAIVEL</sequence>
<dbReference type="Proteomes" id="UP000253490">
    <property type="component" value="Unassembled WGS sequence"/>
</dbReference>
<organism evidence="3 4">
    <name type="scientific">Alkalibaculum bacchi</name>
    <dbReference type="NCBI Taxonomy" id="645887"/>
    <lineage>
        <taxon>Bacteria</taxon>
        <taxon>Bacillati</taxon>
        <taxon>Bacillota</taxon>
        <taxon>Clostridia</taxon>
        <taxon>Eubacteriales</taxon>
        <taxon>Eubacteriaceae</taxon>
        <taxon>Alkalibaculum</taxon>
    </lineage>
</organism>
<evidence type="ECO:0000259" key="2">
    <source>
        <dbReference type="Pfam" id="PF04073"/>
    </source>
</evidence>
<dbReference type="AlphaFoldDB" id="A0A366I455"/>
<evidence type="ECO:0000256" key="1">
    <source>
        <dbReference type="ARBA" id="ARBA00010201"/>
    </source>
</evidence>
<name>A0A366I455_9FIRM</name>
<dbReference type="InterPro" id="IPR040285">
    <property type="entry name" value="ProX/PRXD1"/>
</dbReference>
<dbReference type="PANTHER" id="PTHR31423">
    <property type="entry name" value="YBAK DOMAIN-CONTAINING PROTEIN"/>
    <property type="match status" value="1"/>
</dbReference>
<dbReference type="InterPro" id="IPR007214">
    <property type="entry name" value="YbaK/aa-tRNA-synth-assoc-dom"/>
</dbReference>
<dbReference type="SUPFAM" id="SSF55826">
    <property type="entry name" value="YbaK/ProRS associated domain"/>
    <property type="match status" value="1"/>
</dbReference>
<accession>A0A366I455</accession>
<dbReference type="Gene3D" id="3.90.960.10">
    <property type="entry name" value="YbaK/aminoacyl-tRNA synthetase-associated domain"/>
    <property type="match status" value="1"/>
</dbReference>
<protein>
    <submittedName>
        <fullName evidence="3">Ala-tRNA(Pro) deacylase</fullName>
    </submittedName>
</protein>